<feature type="transmembrane region" description="Helical" evidence="6">
    <location>
        <begin position="251"/>
        <end position="269"/>
    </location>
</feature>
<feature type="transmembrane region" description="Helical" evidence="6">
    <location>
        <begin position="138"/>
        <end position="158"/>
    </location>
</feature>
<reference evidence="9 10" key="1">
    <citation type="submission" date="2013-03" db="EMBL/GenBank/DDBJ databases">
        <title>The Genome Sequence of Cladophialophora psammophila CBS 110553.</title>
        <authorList>
            <consortium name="The Broad Institute Genomics Platform"/>
            <person name="Cuomo C."/>
            <person name="de Hoog S."/>
            <person name="Gorbushina A."/>
            <person name="Walker B."/>
            <person name="Young S.K."/>
            <person name="Zeng Q."/>
            <person name="Gargeya S."/>
            <person name="Fitzgerald M."/>
            <person name="Haas B."/>
            <person name="Abouelleil A."/>
            <person name="Allen A.W."/>
            <person name="Alvarado L."/>
            <person name="Arachchi H.M."/>
            <person name="Berlin A.M."/>
            <person name="Chapman S.B."/>
            <person name="Gainer-Dewar J."/>
            <person name="Goldberg J."/>
            <person name="Griggs A."/>
            <person name="Gujja S."/>
            <person name="Hansen M."/>
            <person name="Howarth C."/>
            <person name="Imamovic A."/>
            <person name="Ireland A."/>
            <person name="Larimer J."/>
            <person name="McCowan C."/>
            <person name="Murphy C."/>
            <person name="Pearson M."/>
            <person name="Poon T.W."/>
            <person name="Priest M."/>
            <person name="Roberts A."/>
            <person name="Saif S."/>
            <person name="Shea T."/>
            <person name="Sisk P."/>
            <person name="Sykes S."/>
            <person name="Wortman J."/>
            <person name="Nusbaum C."/>
            <person name="Birren B."/>
        </authorList>
    </citation>
    <scope>NUCLEOTIDE SEQUENCE [LARGE SCALE GENOMIC DNA]</scope>
    <source>
        <strain evidence="9 10">CBS 110553</strain>
    </source>
</reference>
<protein>
    <recommendedName>
        <fullName evidence="8">TM7S3/TM198-like domain-containing protein</fullName>
    </recommendedName>
</protein>
<comment type="caution">
    <text evidence="9">The sequence shown here is derived from an EMBL/GenBank/DDBJ whole genome shotgun (WGS) entry which is preliminary data.</text>
</comment>
<evidence type="ECO:0000256" key="1">
    <source>
        <dbReference type="ARBA" id="ARBA00004141"/>
    </source>
</evidence>
<dbReference type="PANTHER" id="PTHR39469">
    <property type="entry name" value="CHROMOSOME 1, WHOLE GENOME SHOTGUN SEQUENCE"/>
    <property type="match status" value="1"/>
</dbReference>
<feature type="compositionally biased region" description="Polar residues" evidence="5">
    <location>
        <begin position="691"/>
        <end position="703"/>
    </location>
</feature>
<evidence type="ECO:0000256" key="2">
    <source>
        <dbReference type="ARBA" id="ARBA00022692"/>
    </source>
</evidence>
<feature type="region of interest" description="Disordered" evidence="5">
    <location>
        <begin position="99"/>
        <end position="129"/>
    </location>
</feature>
<evidence type="ECO:0000256" key="6">
    <source>
        <dbReference type="SAM" id="Phobius"/>
    </source>
</evidence>
<dbReference type="OrthoDB" id="5377273at2759"/>
<feature type="transmembrane region" description="Helical" evidence="6">
    <location>
        <begin position="281"/>
        <end position="307"/>
    </location>
</feature>
<keyword evidence="2 6" id="KW-0812">Transmembrane</keyword>
<feature type="region of interest" description="Disordered" evidence="5">
    <location>
        <begin position="763"/>
        <end position="894"/>
    </location>
</feature>
<keyword evidence="4 6" id="KW-0472">Membrane</keyword>
<dbReference type="Pfam" id="PF13886">
    <property type="entry name" value="TM7S3_TM198"/>
    <property type="match status" value="1"/>
</dbReference>
<evidence type="ECO:0000256" key="5">
    <source>
        <dbReference type="SAM" id="MobiDB-lite"/>
    </source>
</evidence>
<name>W9X6H9_9EURO</name>
<dbReference type="InterPro" id="IPR025256">
    <property type="entry name" value="TM7S3/TM198-like_dom"/>
</dbReference>
<evidence type="ECO:0000256" key="7">
    <source>
        <dbReference type="SAM" id="SignalP"/>
    </source>
</evidence>
<evidence type="ECO:0000313" key="9">
    <source>
        <dbReference type="EMBL" id="EXJ66059.1"/>
    </source>
</evidence>
<feature type="compositionally biased region" description="Polar residues" evidence="5">
    <location>
        <begin position="24"/>
        <end position="41"/>
    </location>
</feature>
<evidence type="ECO:0000259" key="8">
    <source>
        <dbReference type="Pfam" id="PF13886"/>
    </source>
</evidence>
<feature type="domain" description="TM7S3/TM198-like" evidence="8">
    <location>
        <begin position="143"/>
        <end position="346"/>
    </location>
</feature>
<feature type="compositionally biased region" description="Low complexity" evidence="5">
    <location>
        <begin position="771"/>
        <end position="789"/>
    </location>
</feature>
<feature type="compositionally biased region" description="Low complexity" evidence="5">
    <location>
        <begin position="531"/>
        <end position="548"/>
    </location>
</feature>
<feature type="compositionally biased region" description="Basic and acidic residues" evidence="5">
    <location>
        <begin position="936"/>
        <end position="946"/>
    </location>
</feature>
<feature type="region of interest" description="Disordered" evidence="5">
    <location>
        <begin position="487"/>
        <end position="585"/>
    </location>
</feature>
<dbReference type="RefSeq" id="XP_007749439.1">
    <property type="nucleotide sequence ID" value="XM_007751249.1"/>
</dbReference>
<comment type="subcellular location">
    <subcellularLocation>
        <location evidence="1">Membrane</location>
        <topology evidence="1">Multi-pass membrane protein</topology>
    </subcellularLocation>
</comment>
<accession>W9X6H9</accession>
<feature type="signal peptide" evidence="7">
    <location>
        <begin position="1"/>
        <end position="22"/>
    </location>
</feature>
<dbReference type="PANTHER" id="PTHR39469:SF1">
    <property type="entry name" value="DUF4203 DOMAIN-CONTAINING PROTEIN"/>
    <property type="match status" value="1"/>
</dbReference>
<dbReference type="eggNOG" id="ENOG502RXUE">
    <property type="taxonomic scope" value="Eukaryota"/>
</dbReference>
<feature type="transmembrane region" description="Helical" evidence="6">
    <location>
        <begin position="165"/>
        <end position="185"/>
    </location>
</feature>
<dbReference type="EMBL" id="AMGX01000021">
    <property type="protein sequence ID" value="EXJ66059.1"/>
    <property type="molecule type" value="Genomic_DNA"/>
</dbReference>
<dbReference type="STRING" id="1182543.W9X6H9"/>
<keyword evidence="10" id="KW-1185">Reference proteome</keyword>
<feature type="region of interest" description="Disordered" evidence="5">
    <location>
        <begin position="667"/>
        <end position="703"/>
    </location>
</feature>
<organism evidence="9 10">
    <name type="scientific">Cladophialophora psammophila CBS 110553</name>
    <dbReference type="NCBI Taxonomy" id="1182543"/>
    <lineage>
        <taxon>Eukaryota</taxon>
        <taxon>Fungi</taxon>
        <taxon>Dikarya</taxon>
        <taxon>Ascomycota</taxon>
        <taxon>Pezizomycotina</taxon>
        <taxon>Eurotiomycetes</taxon>
        <taxon>Chaetothyriomycetidae</taxon>
        <taxon>Chaetothyriales</taxon>
        <taxon>Herpotrichiellaceae</taxon>
        <taxon>Cladophialophora</taxon>
    </lineage>
</organism>
<proteinExistence type="predicted"/>
<evidence type="ECO:0000313" key="10">
    <source>
        <dbReference type="Proteomes" id="UP000019471"/>
    </source>
</evidence>
<feature type="transmembrane region" description="Helical" evidence="6">
    <location>
        <begin position="197"/>
        <end position="215"/>
    </location>
</feature>
<evidence type="ECO:0000256" key="3">
    <source>
        <dbReference type="ARBA" id="ARBA00022989"/>
    </source>
</evidence>
<feature type="compositionally biased region" description="Low complexity" evidence="5">
    <location>
        <begin position="99"/>
        <end position="120"/>
    </location>
</feature>
<keyword evidence="7" id="KW-0732">Signal</keyword>
<feature type="region of interest" description="Disordered" evidence="5">
    <location>
        <begin position="911"/>
        <end position="946"/>
    </location>
</feature>
<dbReference type="HOGENOM" id="CLU_003667_0_0_1"/>
<dbReference type="GO" id="GO:0016020">
    <property type="term" value="C:membrane"/>
    <property type="evidence" value="ECO:0007669"/>
    <property type="project" value="UniProtKB-SubCell"/>
</dbReference>
<evidence type="ECO:0000256" key="4">
    <source>
        <dbReference type="ARBA" id="ARBA00023136"/>
    </source>
</evidence>
<feature type="compositionally biased region" description="Polar residues" evidence="5">
    <location>
        <begin position="504"/>
        <end position="513"/>
    </location>
</feature>
<dbReference type="AlphaFoldDB" id="W9X6H9"/>
<feature type="chain" id="PRO_5004931781" description="TM7S3/TM198-like domain-containing protein" evidence="7">
    <location>
        <begin position="23"/>
        <end position="1037"/>
    </location>
</feature>
<dbReference type="GeneID" id="19195366"/>
<feature type="region of interest" description="Disordered" evidence="5">
    <location>
        <begin position="22"/>
        <end position="69"/>
    </location>
</feature>
<gene>
    <name evidence="9" type="ORF">A1O5_10673</name>
</gene>
<feature type="transmembrane region" description="Helical" evidence="6">
    <location>
        <begin position="222"/>
        <end position="245"/>
    </location>
</feature>
<feature type="compositionally biased region" description="Low complexity" evidence="5">
    <location>
        <begin position="43"/>
        <end position="56"/>
    </location>
</feature>
<sequence length="1037" mass="111944">MRLSQLIAWTVLGWALPSRVCGQPRSNIQKRQDSTDTNFPALTTDSPSASTDASTPVSNTVPSSLTTSTQIVQPSSSALSTTSVRSSLSSASSSTAKHISSTNSALPTASTTPANNSTTTLTDKEPDALPIQPRITPAFGIAGVILILLGSTYALIGVKTRWVQIFLSCAFLASIATTALVDYVMSPPVTDAVQGGFFVAIFMTGAVFGGGALVFKEVTEGFACLLGGFCFSMWLLALRAGGLITSSGGKGAFIAIFCVVFWALSWTSYTRPYALIGSISFSGATVFTLGVDCFTRAGLKEFWFYIWDLNDNLFPLNTNTFPLTKGIRVEIAVIAICTIIGVLSQLKLWKVVRSKQREKGVVDEEDSRQREAVETALGRHLQRQNERDKSEWEKQYGDRLTSKRNTVLWQDLHPEKRYSTVSVVSLEQVPQSGSSESVEMNAFGPQRASSAYGSKNKRQSTLAVDVIEEVEEDTDAVATKEHQKALQALESSRTPLGAERKGSCESTAAQSTRSDLKDVHPNQDALKDQSGKLSGSSKLKRGSQQSLSRRTRHLSANYGGGGSESQEHLIDGERPQSRASSAAATMDVDNEELDVNALDVEPDPNTSLPPEIVISPAASSATDVPKRAENAARVPLEVQGILGSTIDGNLQLEHILGDLDRLSANGASSSDEALKPEGGETKTELGEVKQPHSQTSDTTNSSADTLTKTALARVPSQLSSVVLSYRTNEWAKHITIADKPIYDEPETIEGIDDELPAQLAPVTAEPEKVSAEPPVEVPPAATLPPTVKAGGAGVGIASKPPSSQQSVSDQERRRSTGRVPSRSASTQSLKRSNSRGRRNSLNPTMQNSLVSTPIDEDTPMEFTSPKRASRRVSSPYMMPQRSNSGTRPHTAYGGASAHSVSMYDLPQVARPLSQNSNRPGISIGTRLDSYNSHQPNQRDHRSDAQKRESLLAEWRLSQQHRATSTSINGAMAEAGHAQLKAEKENKKLMEEYQRGMQERKQLAMDQAMRRPDMLELHREAMRKLQAGANKNMGSGKG</sequence>
<feature type="compositionally biased region" description="Polar residues" evidence="5">
    <location>
        <begin position="57"/>
        <end position="69"/>
    </location>
</feature>
<feature type="compositionally biased region" description="Basic and acidic residues" evidence="5">
    <location>
        <begin position="672"/>
        <end position="690"/>
    </location>
</feature>
<feature type="compositionally biased region" description="Basic and acidic residues" evidence="5">
    <location>
        <begin position="514"/>
        <end position="530"/>
    </location>
</feature>
<keyword evidence="3 6" id="KW-1133">Transmembrane helix</keyword>
<feature type="compositionally biased region" description="Basic and acidic residues" evidence="5">
    <location>
        <begin position="565"/>
        <end position="576"/>
    </location>
</feature>
<dbReference type="Proteomes" id="UP000019471">
    <property type="component" value="Unassembled WGS sequence"/>
</dbReference>